<dbReference type="EMBL" id="CP011975">
    <property type="protein sequence ID" value="AKP32097.1"/>
    <property type="molecule type" value="Genomic_DNA"/>
</dbReference>
<comment type="subcellular location">
    <subcellularLocation>
        <location evidence="1">Cell membrane</location>
        <topology evidence="1">Multi-pass membrane protein</topology>
    </subcellularLocation>
</comment>
<evidence type="ECO:0000256" key="8">
    <source>
        <dbReference type="ARBA" id="ARBA00023136"/>
    </source>
</evidence>
<evidence type="ECO:0000313" key="10">
    <source>
        <dbReference type="EMBL" id="AKP32097.1"/>
    </source>
</evidence>
<dbReference type="Proteomes" id="UP000040088">
    <property type="component" value="Unassembled WGS sequence"/>
</dbReference>
<evidence type="ECO:0000256" key="2">
    <source>
        <dbReference type="ARBA" id="ARBA00022448"/>
    </source>
</evidence>
<evidence type="ECO:0000256" key="7">
    <source>
        <dbReference type="ARBA" id="ARBA00022989"/>
    </source>
</evidence>
<evidence type="ECO:0000256" key="6">
    <source>
        <dbReference type="ARBA" id="ARBA00022692"/>
    </source>
</evidence>
<reference evidence="11" key="2">
    <citation type="submission" date="2015-03" db="EMBL/GenBank/DDBJ databases">
        <authorList>
            <person name="Murphy D."/>
        </authorList>
    </citation>
    <scope>NUCLEOTIDE SEQUENCE [LARGE SCALE GENOMIC DNA]</scope>
    <source>
        <strain evidence="11">IP27925</strain>
    </source>
</reference>
<dbReference type="GO" id="GO:0005886">
    <property type="term" value="C:plasma membrane"/>
    <property type="evidence" value="ECO:0007669"/>
    <property type="project" value="UniProtKB-SubCell"/>
</dbReference>
<dbReference type="OrthoDB" id="9811533at2"/>
<dbReference type="GeneID" id="61900839"/>
<name>A0A0T9UZ59_YERAE</name>
<accession>A0A0T9UZ59</accession>
<dbReference type="RefSeq" id="WP_048615724.1">
    <property type="nucleotide sequence ID" value="NZ_CABHQI010000204.1"/>
</dbReference>
<evidence type="ECO:0000256" key="5">
    <source>
        <dbReference type="ARBA" id="ARBA00022683"/>
    </source>
</evidence>
<feature type="transmembrane region" description="Helical" evidence="9">
    <location>
        <begin position="140"/>
        <end position="164"/>
    </location>
</feature>
<evidence type="ECO:0000256" key="1">
    <source>
        <dbReference type="ARBA" id="ARBA00004651"/>
    </source>
</evidence>
<dbReference type="KEGG" id="yak:ACZ76_00280"/>
<dbReference type="Proteomes" id="UP000069914">
    <property type="component" value="Chromosome"/>
</dbReference>
<proteinExistence type="predicted"/>
<evidence type="ECO:0000256" key="4">
    <source>
        <dbReference type="ARBA" id="ARBA00022597"/>
    </source>
</evidence>
<dbReference type="PANTHER" id="PTHR32502">
    <property type="entry name" value="N-ACETYLGALACTOSAMINE PERMEASE II COMPONENT-RELATED"/>
    <property type="match status" value="1"/>
</dbReference>
<protein>
    <submittedName>
        <fullName evidence="10">PTS mannose transporter subunit IID</fullName>
    </submittedName>
    <submittedName>
        <fullName evidence="11">PTS system mannose-specific transporter subunit IID</fullName>
    </submittedName>
</protein>
<keyword evidence="3" id="KW-1003">Cell membrane</keyword>
<organism evidence="11 12">
    <name type="scientific">Yersinia aleksiciae</name>
    <dbReference type="NCBI Taxonomy" id="263819"/>
    <lineage>
        <taxon>Bacteria</taxon>
        <taxon>Pseudomonadati</taxon>
        <taxon>Pseudomonadota</taxon>
        <taxon>Gammaproteobacteria</taxon>
        <taxon>Enterobacterales</taxon>
        <taxon>Yersiniaceae</taxon>
        <taxon>Yersinia</taxon>
    </lineage>
</organism>
<dbReference type="PROSITE" id="PS51108">
    <property type="entry name" value="PTS_EIID"/>
    <property type="match status" value="1"/>
</dbReference>
<keyword evidence="2" id="KW-0813">Transport</keyword>
<keyword evidence="4" id="KW-0762">Sugar transport</keyword>
<reference evidence="10 13" key="1">
    <citation type="journal article" date="2015" name="Genome Announc.">
        <title>De Novo Genome Sequence of Yersinia aleksiciae Y159T.</title>
        <authorList>
            <person name="Sprague L.D."/>
            <person name="Neubauer H."/>
        </authorList>
    </citation>
    <scope>NUCLEOTIDE SEQUENCE [LARGE SCALE GENOMIC DNA]</scope>
    <source>
        <strain evidence="10 13">159</strain>
    </source>
</reference>
<evidence type="ECO:0000313" key="12">
    <source>
        <dbReference type="Proteomes" id="UP000040088"/>
    </source>
</evidence>
<keyword evidence="6 9" id="KW-0812">Transmembrane</keyword>
<dbReference type="STRING" id="28152.CH54_161"/>
<keyword evidence="13" id="KW-1185">Reference proteome</keyword>
<reference evidence="12" key="3">
    <citation type="submission" date="2015-03" db="EMBL/GenBank/DDBJ databases">
        <authorList>
            <consortium name="Pathogen Informatics"/>
        </authorList>
    </citation>
    <scope>NUCLEOTIDE SEQUENCE [LARGE SCALE GENOMIC DNA]</scope>
    <source>
        <strain evidence="12">IP27925</strain>
    </source>
</reference>
<gene>
    <name evidence="11" type="primary">manZ_2</name>
    <name evidence="10" type="ORF">ACZ76_00280</name>
    <name evidence="11" type="ORF">ERS008460_03966</name>
</gene>
<evidence type="ECO:0000256" key="3">
    <source>
        <dbReference type="ARBA" id="ARBA00022475"/>
    </source>
</evidence>
<sequence>MVDTTTVLDKTSVDKTTAGEKKLTPADIRGVFIRSNLFQGSWNFERMQALGFCFSMVPAIRRLYPENSEERKQAIKRHLEFFNTQPFVAAPILGVTLAMEEQKANGAEIDDAAINGIKVGLMGPLAGVGDPIFWGTVRPVLAALGAGIAMSGSLLGPLLFFVLFNLVRLLTRYYGVAYGYKKGVNIVSDMDGGLLQKLTEGASILGLFVMGALVNKWTHVNIPVVVSKITNQNGETTVTTVQTILDQLMPGLVPLLLTFGCMWLLRRKVNALWIIMGFFAIGIFGYWIGFLAP</sequence>
<dbReference type="InterPro" id="IPR050303">
    <property type="entry name" value="GatZ_KbaZ_carbometab"/>
</dbReference>
<keyword evidence="7 9" id="KW-1133">Transmembrane helix</keyword>
<dbReference type="InterPro" id="IPR004704">
    <property type="entry name" value="PTS_IID_man"/>
</dbReference>
<keyword evidence="5" id="KW-0598">Phosphotransferase system</keyword>
<dbReference type="Pfam" id="PF03613">
    <property type="entry name" value="EIID-AGA"/>
    <property type="match status" value="1"/>
</dbReference>
<evidence type="ECO:0000313" key="11">
    <source>
        <dbReference type="EMBL" id="CNL86576.1"/>
    </source>
</evidence>
<dbReference type="NCBIfam" id="TIGR00828">
    <property type="entry name" value="EIID-AGA"/>
    <property type="match status" value="1"/>
</dbReference>
<dbReference type="AlphaFoldDB" id="A0A0T9UZ59"/>
<feature type="transmembrane region" description="Helical" evidence="9">
    <location>
        <begin position="272"/>
        <end position="292"/>
    </location>
</feature>
<dbReference type="NCBIfam" id="NF008315">
    <property type="entry name" value="PRK11103.1"/>
    <property type="match status" value="1"/>
</dbReference>
<keyword evidence="8 9" id="KW-0472">Membrane</keyword>
<dbReference type="PANTHER" id="PTHR32502:SF5">
    <property type="entry name" value="N-ACETYLGALACTOSAMINE PERMEASE IID COMPONENT-RELATED"/>
    <property type="match status" value="1"/>
</dbReference>
<evidence type="ECO:0000313" key="13">
    <source>
        <dbReference type="Proteomes" id="UP000069914"/>
    </source>
</evidence>
<evidence type="ECO:0000256" key="9">
    <source>
        <dbReference type="SAM" id="Phobius"/>
    </source>
</evidence>
<dbReference type="EMBL" id="CQEM01000027">
    <property type="protein sequence ID" value="CNL86576.1"/>
    <property type="molecule type" value="Genomic_DNA"/>
</dbReference>
<dbReference type="GO" id="GO:0009401">
    <property type="term" value="P:phosphoenolpyruvate-dependent sugar phosphotransferase system"/>
    <property type="evidence" value="ECO:0007669"/>
    <property type="project" value="UniProtKB-KW"/>
</dbReference>